<gene>
    <name evidence="1" type="ORF">DLAC_06603</name>
</gene>
<organism evidence="1 2">
    <name type="scientific">Tieghemostelium lacteum</name>
    <name type="common">Slime mold</name>
    <name type="synonym">Dictyostelium lacteum</name>
    <dbReference type="NCBI Taxonomy" id="361077"/>
    <lineage>
        <taxon>Eukaryota</taxon>
        <taxon>Amoebozoa</taxon>
        <taxon>Evosea</taxon>
        <taxon>Eumycetozoa</taxon>
        <taxon>Dictyostelia</taxon>
        <taxon>Dictyosteliales</taxon>
        <taxon>Raperosteliaceae</taxon>
        <taxon>Tieghemostelium</taxon>
    </lineage>
</organism>
<evidence type="ECO:0000313" key="2">
    <source>
        <dbReference type="Proteomes" id="UP000076078"/>
    </source>
</evidence>
<dbReference type="OMA" id="CEPEPLA"/>
<dbReference type="Pfam" id="PF13424">
    <property type="entry name" value="TPR_12"/>
    <property type="match status" value="1"/>
</dbReference>
<dbReference type="AlphaFoldDB" id="A0A151ZFC0"/>
<dbReference type="Proteomes" id="UP000076078">
    <property type="component" value="Unassembled WGS sequence"/>
</dbReference>
<sequence>MTSTAPTTQPNQQSPQVKLLSPIKLLEQLSTINNREHTPIPTKSQLFFITGMQNLDKNMKSAGEKLTASVAEAEKSKEEEQLAVSYLGLGYFYYLKQEVDKTLQLYQASLEIWNGIHKDNQLKLTELLLDLSKLYELQNNKSDFEQTITRCNEIYKKNGKDDKIIKLN</sequence>
<dbReference type="OrthoDB" id="5986190at2759"/>
<keyword evidence="2" id="KW-1185">Reference proteome</keyword>
<protein>
    <recommendedName>
        <fullName evidence="3">Tetratricopeptide repeat protein</fullName>
    </recommendedName>
</protein>
<name>A0A151ZFC0_TIELA</name>
<dbReference type="InParanoid" id="A0A151ZFC0"/>
<evidence type="ECO:0008006" key="3">
    <source>
        <dbReference type="Google" id="ProtNLM"/>
    </source>
</evidence>
<comment type="caution">
    <text evidence="1">The sequence shown here is derived from an EMBL/GenBank/DDBJ whole genome shotgun (WGS) entry which is preliminary data.</text>
</comment>
<dbReference type="InterPro" id="IPR011990">
    <property type="entry name" value="TPR-like_helical_dom_sf"/>
</dbReference>
<dbReference type="SUPFAM" id="SSF48452">
    <property type="entry name" value="TPR-like"/>
    <property type="match status" value="1"/>
</dbReference>
<dbReference type="EMBL" id="LODT01000029">
    <property type="protein sequence ID" value="KYQ92609.1"/>
    <property type="molecule type" value="Genomic_DNA"/>
</dbReference>
<dbReference type="Gene3D" id="1.25.40.10">
    <property type="entry name" value="Tetratricopeptide repeat domain"/>
    <property type="match status" value="1"/>
</dbReference>
<accession>A0A151ZFC0</accession>
<proteinExistence type="predicted"/>
<evidence type="ECO:0000313" key="1">
    <source>
        <dbReference type="EMBL" id="KYQ92609.1"/>
    </source>
</evidence>
<reference evidence="1 2" key="1">
    <citation type="submission" date="2015-12" db="EMBL/GenBank/DDBJ databases">
        <title>Dictyostelia acquired genes for synthesis and detection of signals that induce cell-type specialization by lateral gene transfer from prokaryotes.</title>
        <authorList>
            <person name="Gloeckner G."/>
            <person name="Schaap P."/>
        </authorList>
    </citation>
    <scope>NUCLEOTIDE SEQUENCE [LARGE SCALE GENOMIC DNA]</scope>
    <source>
        <strain evidence="1 2">TK</strain>
    </source>
</reference>
<dbReference type="FunCoup" id="A0A151ZFC0">
    <property type="interactions" value="738"/>
</dbReference>